<feature type="compositionally biased region" description="Basic and acidic residues" evidence="1">
    <location>
        <begin position="297"/>
        <end position="308"/>
    </location>
</feature>
<evidence type="ECO:0000313" key="2">
    <source>
        <dbReference type="EMBL" id="ANH81706.1"/>
    </source>
</evidence>
<dbReference type="RefSeq" id="WP_067756530.1">
    <property type="nucleotide sequence ID" value="NZ_CP015772.1"/>
</dbReference>
<dbReference type="AlphaFoldDB" id="A0A1A9I257"/>
<dbReference type="Proteomes" id="UP000077667">
    <property type="component" value="Chromosome"/>
</dbReference>
<feature type="region of interest" description="Disordered" evidence="1">
    <location>
        <begin position="277"/>
        <end position="308"/>
    </location>
</feature>
<dbReference type="STRING" id="1176587.A8C56_12560"/>
<reference evidence="2 3" key="1">
    <citation type="submission" date="2016-05" db="EMBL/GenBank/DDBJ databases">
        <title>Niabella ginsenosidivorans BS26 whole genome sequencing.</title>
        <authorList>
            <person name="Im W.T."/>
            <person name="Siddiqi M.Z."/>
        </authorList>
    </citation>
    <scope>NUCLEOTIDE SEQUENCE [LARGE SCALE GENOMIC DNA]</scope>
    <source>
        <strain evidence="2 3">BS26</strain>
    </source>
</reference>
<gene>
    <name evidence="2" type="ORF">A8C56_12560</name>
</gene>
<dbReference type="KEGG" id="nia:A8C56_12560"/>
<dbReference type="EMBL" id="CP015772">
    <property type="protein sequence ID" value="ANH81706.1"/>
    <property type="molecule type" value="Genomic_DNA"/>
</dbReference>
<keyword evidence="3" id="KW-1185">Reference proteome</keyword>
<proteinExistence type="predicted"/>
<accession>A0A1A9I257</accession>
<organism evidence="2 3">
    <name type="scientific">Niabella ginsenosidivorans</name>
    <dbReference type="NCBI Taxonomy" id="1176587"/>
    <lineage>
        <taxon>Bacteria</taxon>
        <taxon>Pseudomonadati</taxon>
        <taxon>Bacteroidota</taxon>
        <taxon>Chitinophagia</taxon>
        <taxon>Chitinophagales</taxon>
        <taxon>Chitinophagaceae</taxon>
        <taxon>Niabella</taxon>
    </lineage>
</organism>
<protein>
    <submittedName>
        <fullName evidence="2">Uncharacterized protein</fullName>
    </submittedName>
</protein>
<sequence length="308" mass="36170">MKIAGVDAEYFTQVFDRALKDGDRYVCLSTGDDKQPFPAETIRFFKDKSEALYYSYCKRSEENVYLETLPILSVQEQLCRKIELQQLTRSPGLELKDIIIDTAHIHYLERARREIFTEDLVKRLRDQNIKVDQKQLQDYISADFTKFQIKGMRWERDAETPYMIQIKQNESRAFLISSIRIHQTMDQQRKQEYMKNAVLTGKLTEKDAIELKNVLKAERDKGNFYAVIPAGKDQLKKEDFSFVRSVFDAWEHIGRQSSSIEGKVIIRSISLLKDEVEQQLDSKKEKEQSLEQQPEQKPPRGNDLSREK</sequence>
<feature type="compositionally biased region" description="Basic and acidic residues" evidence="1">
    <location>
        <begin position="277"/>
        <end position="289"/>
    </location>
</feature>
<evidence type="ECO:0000313" key="3">
    <source>
        <dbReference type="Proteomes" id="UP000077667"/>
    </source>
</evidence>
<dbReference type="OrthoDB" id="9976835at2"/>
<evidence type="ECO:0000256" key="1">
    <source>
        <dbReference type="SAM" id="MobiDB-lite"/>
    </source>
</evidence>
<name>A0A1A9I257_9BACT</name>